<dbReference type="InterPro" id="IPR029069">
    <property type="entry name" value="HotDog_dom_sf"/>
</dbReference>
<gene>
    <name evidence="4" type="ORF">GCM10009765_69310</name>
</gene>
<dbReference type="InterPro" id="IPR003736">
    <property type="entry name" value="PAAI_dom"/>
</dbReference>
<dbReference type="NCBIfam" id="TIGR00369">
    <property type="entry name" value="unchar_dom_1"/>
    <property type="match status" value="1"/>
</dbReference>
<comment type="caution">
    <text evidence="4">The sequence shown here is derived from an EMBL/GenBank/DDBJ whole genome shotgun (WGS) entry which is preliminary data.</text>
</comment>
<evidence type="ECO:0000313" key="4">
    <source>
        <dbReference type="EMBL" id="GAA1710129.1"/>
    </source>
</evidence>
<feature type="domain" description="Thioesterase" evidence="3">
    <location>
        <begin position="67"/>
        <end position="144"/>
    </location>
</feature>
<sequence>MTSTESTGLTERLTVDLTDPAAQQAVLEVINAHLGELPSRMGIRFTEIGPDRLVATMPVEGNRQPLGLLHGGASCVFAETLGSTAAAIHGQRRGRVAVGVDINATHHRAARSGTVTGVCTPLYEGGSVTTYAVAISDESGRLVCSARLTCQLIKSSFASSAE</sequence>
<accession>A0ABN2IR58</accession>
<dbReference type="InterPro" id="IPR006683">
    <property type="entry name" value="Thioestr_dom"/>
</dbReference>
<proteinExistence type="inferred from homology"/>
<protein>
    <recommendedName>
        <fullName evidence="3">Thioesterase domain-containing protein</fullName>
    </recommendedName>
</protein>
<dbReference type="CDD" id="cd03443">
    <property type="entry name" value="PaaI_thioesterase"/>
    <property type="match status" value="1"/>
</dbReference>
<evidence type="ECO:0000256" key="2">
    <source>
        <dbReference type="ARBA" id="ARBA00022801"/>
    </source>
</evidence>
<organism evidence="4 5">
    <name type="scientific">Fodinicola feengrottensis</name>
    <dbReference type="NCBI Taxonomy" id="435914"/>
    <lineage>
        <taxon>Bacteria</taxon>
        <taxon>Bacillati</taxon>
        <taxon>Actinomycetota</taxon>
        <taxon>Actinomycetes</taxon>
        <taxon>Mycobacteriales</taxon>
        <taxon>Fodinicola</taxon>
    </lineage>
</organism>
<reference evidence="4 5" key="1">
    <citation type="journal article" date="2019" name="Int. J. Syst. Evol. Microbiol.">
        <title>The Global Catalogue of Microorganisms (GCM) 10K type strain sequencing project: providing services to taxonomists for standard genome sequencing and annotation.</title>
        <authorList>
            <consortium name="The Broad Institute Genomics Platform"/>
            <consortium name="The Broad Institute Genome Sequencing Center for Infectious Disease"/>
            <person name="Wu L."/>
            <person name="Ma J."/>
        </authorList>
    </citation>
    <scope>NUCLEOTIDE SEQUENCE [LARGE SCALE GENOMIC DNA]</scope>
    <source>
        <strain evidence="4 5">JCM 14718</strain>
    </source>
</reference>
<dbReference type="EMBL" id="BAAANY010000036">
    <property type="protein sequence ID" value="GAA1710129.1"/>
    <property type="molecule type" value="Genomic_DNA"/>
</dbReference>
<dbReference type="Gene3D" id="3.10.129.10">
    <property type="entry name" value="Hotdog Thioesterase"/>
    <property type="match status" value="1"/>
</dbReference>
<dbReference type="PANTHER" id="PTHR43240:SF5">
    <property type="entry name" value="1,4-DIHYDROXY-2-NAPHTHOYL-COA THIOESTERASE 1"/>
    <property type="match status" value="1"/>
</dbReference>
<dbReference type="SUPFAM" id="SSF54637">
    <property type="entry name" value="Thioesterase/thiol ester dehydrase-isomerase"/>
    <property type="match status" value="1"/>
</dbReference>
<evidence type="ECO:0000256" key="1">
    <source>
        <dbReference type="ARBA" id="ARBA00008324"/>
    </source>
</evidence>
<keyword evidence="5" id="KW-1185">Reference proteome</keyword>
<dbReference type="RefSeq" id="WP_344314375.1">
    <property type="nucleotide sequence ID" value="NZ_BAAANY010000036.1"/>
</dbReference>
<dbReference type="Pfam" id="PF03061">
    <property type="entry name" value="4HBT"/>
    <property type="match status" value="1"/>
</dbReference>
<comment type="similarity">
    <text evidence="1">Belongs to the thioesterase PaaI family.</text>
</comment>
<dbReference type="PANTHER" id="PTHR43240">
    <property type="entry name" value="1,4-DIHYDROXY-2-NAPHTHOYL-COA THIOESTERASE 1"/>
    <property type="match status" value="1"/>
</dbReference>
<dbReference type="Proteomes" id="UP001500618">
    <property type="component" value="Unassembled WGS sequence"/>
</dbReference>
<keyword evidence="2" id="KW-0378">Hydrolase</keyword>
<evidence type="ECO:0000313" key="5">
    <source>
        <dbReference type="Proteomes" id="UP001500618"/>
    </source>
</evidence>
<name>A0ABN2IR58_9ACTN</name>
<evidence type="ECO:0000259" key="3">
    <source>
        <dbReference type="Pfam" id="PF03061"/>
    </source>
</evidence>